<sequence length="630" mass="69379">MKLSHKIALLASAIIIITLATYSWFQYQSARQTLFDKTERNTQEAMTVLSHQITHWLNGKLRLIDMMSARIDQDFSRATIQSTFDNPLLKEEFLLIFGGLDSDGKKISNNPNSKSEGYDARKRPWYPLARRHSQAVLTQPYIGATSGKLLISAVANFYDKGVFKGAFGGDLSLNEVSEALNTLSFNGTGYAFLLGADGKIISHPDKEMYGKSVAELLGARFSGNQPALTHNLTEAVSAGSNVYTAFHPLDKLYGQNWYVGVVLEQNKVMADASQLGINAMIATVISALICCVLLYYAVTALLKPMHNLHTSLVEINRGEGDLTQRLSITSNDEFALLSQDFNYFVDHLQSLITRIKQITGDVHRNSQQTSHSAAVAADSLSSQLNELDQLATAMHEMHLTSQSVAEHAEQAALAAHSADQSADQGLNVVEHTQKTITDLTGDMEQVVHTIKELSRYSDNIESILTVITGIAEQTNLLALNAAIEAARAGESGRGFAVVADEVRALAARTQQSTEEIHDMIMQLQNGVKKAEHIIMASRDKAEDARTVADKANGVLDDARNHIRQIHEITTHIATAAEQQSRTTDEINQNTLRIRDISQHVSEQALTQKSQCQIMAELAAQQDKELHKFRV</sequence>
<dbReference type="Gene3D" id="1.10.287.950">
    <property type="entry name" value="Methyl-accepting chemotaxis protein"/>
    <property type="match status" value="1"/>
</dbReference>
<dbReference type="PANTHER" id="PTHR32089:SF117">
    <property type="entry name" value="METHYL ACCEPTING SENSORY TRANSDUCER WITH CACHE_1 SMALL MOLECULE BINDING DOMAIN"/>
    <property type="match status" value="1"/>
</dbReference>
<dbReference type="InterPro" id="IPR003660">
    <property type="entry name" value="HAMP_dom"/>
</dbReference>
<dbReference type="Proteomes" id="UP000565262">
    <property type="component" value="Unassembled WGS sequence"/>
</dbReference>
<evidence type="ECO:0000259" key="11">
    <source>
        <dbReference type="PROSITE" id="PS50111"/>
    </source>
</evidence>
<dbReference type="SMART" id="SM00283">
    <property type="entry name" value="MA"/>
    <property type="match status" value="1"/>
</dbReference>
<keyword evidence="14" id="KW-1185">Reference proteome</keyword>
<evidence type="ECO:0000256" key="6">
    <source>
        <dbReference type="ARBA" id="ARBA00023136"/>
    </source>
</evidence>
<comment type="subcellular location">
    <subcellularLocation>
        <location evidence="1">Cell membrane</location>
        <topology evidence="1">Multi-pass membrane protein</topology>
    </subcellularLocation>
</comment>
<evidence type="ECO:0000256" key="7">
    <source>
        <dbReference type="ARBA" id="ARBA00023224"/>
    </source>
</evidence>
<feature type="transmembrane region" description="Helical" evidence="10">
    <location>
        <begin position="7"/>
        <end position="25"/>
    </location>
</feature>
<dbReference type="InterPro" id="IPR004089">
    <property type="entry name" value="MCPsignal_dom"/>
</dbReference>
<dbReference type="GO" id="GO:0006935">
    <property type="term" value="P:chemotaxis"/>
    <property type="evidence" value="ECO:0007669"/>
    <property type="project" value="UniProtKB-KW"/>
</dbReference>
<evidence type="ECO:0000256" key="10">
    <source>
        <dbReference type="SAM" id="Phobius"/>
    </source>
</evidence>
<keyword evidence="7 9" id="KW-0807">Transducer</keyword>
<dbReference type="Pfam" id="PF02743">
    <property type="entry name" value="dCache_1"/>
    <property type="match status" value="1"/>
</dbReference>
<dbReference type="EMBL" id="JACJFM010000031">
    <property type="protein sequence ID" value="MBB1488590.1"/>
    <property type="molecule type" value="Genomic_DNA"/>
</dbReference>
<dbReference type="FunFam" id="1.10.287.950:FF:000001">
    <property type="entry name" value="Methyl-accepting chemotaxis sensory transducer"/>
    <property type="match status" value="1"/>
</dbReference>
<keyword evidence="3" id="KW-0145">Chemotaxis</keyword>
<evidence type="ECO:0000313" key="14">
    <source>
        <dbReference type="Proteomes" id="UP000565262"/>
    </source>
</evidence>
<dbReference type="CDD" id="cd12913">
    <property type="entry name" value="PDC1_MCP_like"/>
    <property type="match status" value="1"/>
</dbReference>
<evidence type="ECO:0000256" key="1">
    <source>
        <dbReference type="ARBA" id="ARBA00004651"/>
    </source>
</evidence>
<evidence type="ECO:0000256" key="2">
    <source>
        <dbReference type="ARBA" id="ARBA00022475"/>
    </source>
</evidence>
<dbReference type="GO" id="GO:0005886">
    <property type="term" value="C:plasma membrane"/>
    <property type="evidence" value="ECO:0007669"/>
    <property type="project" value="UniProtKB-SubCell"/>
</dbReference>
<feature type="domain" description="Methyl-accepting transducer" evidence="11">
    <location>
        <begin position="358"/>
        <end position="594"/>
    </location>
</feature>
<evidence type="ECO:0000256" key="4">
    <source>
        <dbReference type="ARBA" id="ARBA00022692"/>
    </source>
</evidence>
<evidence type="ECO:0000313" key="13">
    <source>
        <dbReference type="EMBL" id="MBB1488590.1"/>
    </source>
</evidence>
<dbReference type="GO" id="GO:0007165">
    <property type="term" value="P:signal transduction"/>
    <property type="evidence" value="ECO:0007669"/>
    <property type="project" value="UniProtKB-KW"/>
</dbReference>
<name>A0A839IV99_9GAMM</name>
<dbReference type="Pfam" id="PF00672">
    <property type="entry name" value="HAMP"/>
    <property type="match status" value="1"/>
</dbReference>
<keyword evidence="2" id="KW-1003">Cell membrane</keyword>
<dbReference type="Gene3D" id="3.30.450.20">
    <property type="entry name" value="PAS domain"/>
    <property type="match status" value="2"/>
</dbReference>
<gene>
    <name evidence="13" type="ORF">H4O21_18450</name>
</gene>
<dbReference type="PROSITE" id="PS50111">
    <property type="entry name" value="CHEMOTAXIS_TRANSDUC_2"/>
    <property type="match status" value="1"/>
</dbReference>
<dbReference type="Pfam" id="PF00015">
    <property type="entry name" value="MCPsignal"/>
    <property type="match status" value="1"/>
</dbReference>
<dbReference type="RefSeq" id="WP_182810358.1">
    <property type="nucleotide sequence ID" value="NZ_JACJFM010000031.1"/>
</dbReference>
<protein>
    <submittedName>
        <fullName evidence="13">Methyl-accepting chemotaxis protein</fullName>
    </submittedName>
</protein>
<feature type="transmembrane region" description="Helical" evidence="10">
    <location>
        <begin position="275"/>
        <end position="298"/>
    </location>
</feature>
<dbReference type="CDD" id="cd11386">
    <property type="entry name" value="MCP_signal"/>
    <property type="match status" value="1"/>
</dbReference>
<accession>A0A839IV99</accession>
<dbReference type="AlphaFoldDB" id="A0A839IV99"/>
<proteinExistence type="inferred from homology"/>
<dbReference type="PANTHER" id="PTHR32089">
    <property type="entry name" value="METHYL-ACCEPTING CHEMOTAXIS PROTEIN MCPB"/>
    <property type="match status" value="1"/>
</dbReference>
<dbReference type="SMART" id="SM00304">
    <property type="entry name" value="HAMP"/>
    <property type="match status" value="1"/>
</dbReference>
<comment type="similarity">
    <text evidence="8">Belongs to the methyl-accepting chemotaxis (MCP) protein family.</text>
</comment>
<evidence type="ECO:0000256" key="3">
    <source>
        <dbReference type="ARBA" id="ARBA00022500"/>
    </source>
</evidence>
<evidence type="ECO:0000259" key="12">
    <source>
        <dbReference type="PROSITE" id="PS50885"/>
    </source>
</evidence>
<keyword evidence="5 10" id="KW-1133">Transmembrane helix</keyword>
<evidence type="ECO:0000256" key="8">
    <source>
        <dbReference type="ARBA" id="ARBA00029447"/>
    </source>
</evidence>
<dbReference type="CDD" id="cd06225">
    <property type="entry name" value="HAMP"/>
    <property type="match status" value="1"/>
</dbReference>
<keyword evidence="6 10" id="KW-0472">Membrane</keyword>
<dbReference type="PROSITE" id="PS50885">
    <property type="entry name" value="HAMP"/>
    <property type="match status" value="1"/>
</dbReference>
<dbReference type="CDD" id="cd12912">
    <property type="entry name" value="PDC2_MCP_like"/>
    <property type="match status" value="1"/>
</dbReference>
<evidence type="ECO:0000256" key="5">
    <source>
        <dbReference type="ARBA" id="ARBA00022989"/>
    </source>
</evidence>
<evidence type="ECO:0000256" key="9">
    <source>
        <dbReference type="PROSITE-ProRule" id="PRU00284"/>
    </source>
</evidence>
<dbReference type="InterPro" id="IPR033479">
    <property type="entry name" value="dCache_1"/>
</dbReference>
<comment type="caution">
    <text evidence="13">The sequence shown here is derived from an EMBL/GenBank/DDBJ whole genome shotgun (WGS) entry which is preliminary data.</text>
</comment>
<organism evidence="13 14">
    <name type="scientific">Oceanospirillum sediminis</name>
    <dbReference type="NCBI Taxonomy" id="2760088"/>
    <lineage>
        <taxon>Bacteria</taxon>
        <taxon>Pseudomonadati</taxon>
        <taxon>Pseudomonadota</taxon>
        <taxon>Gammaproteobacteria</taxon>
        <taxon>Oceanospirillales</taxon>
        <taxon>Oceanospirillaceae</taxon>
        <taxon>Oceanospirillum</taxon>
    </lineage>
</organism>
<reference evidence="13 14" key="1">
    <citation type="submission" date="2020-08" db="EMBL/GenBank/DDBJ databases">
        <title>Oceanospirillum sp. nov. isolated from marine sediment.</title>
        <authorList>
            <person name="Ji X."/>
        </authorList>
    </citation>
    <scope>NUCLEOTIDE SEQUENCE [LARGE SCALE GENOMIC DNA]</scope>
    <source>
        <strain evidence="13 14">D5</strain>
    </source>
</reference>
<feature type="domain" description="HAMP" evidence="12">
    <location>
        <begin position="299"/>
        <end position="353"/>
    </location>
</feature>
<dbReference type="SUPFAM" id="SSF58104">
    <property type="entry name" value="Methyl-accepting chemotaxis protein (MCP) signaling domain"/>
    <property type="match status" value="1"/>
</dbReference>
<keyword evidence="4 10" id="KW-0812">Transmembrane</keyword>
<dbReference type="InterPro" id="IPR029151">
    <property type="entry name" value="Sensor-like_sf"/>
</dbReference>
<dbReference type="SUPFAM" id="SSF103190">
    <property type="entry name" value="Sensory domain-like"/>
    <property type="match status" value="1"/>
</dbReference>